<dbReference type="EMBL" id="CP000527">
    <property type="protein sequence ID" value="ABM29322.1"/>
    <property type="molecule type" value="Genomic_DNA"/>
</dbReference>
<keyword evidence="2" id="KW-0378">Hydrolase</keyword>
<dbReference type="HOGENOM" id="CLU_011540_0_2_7"/>
<dbReference type="Pfam" id="PF01136">
    <property type="entry name" value="Peptidase_U32"/>
    <property type="match status" value="1"/>
</dbReference>
<accession>A0A0H3AAF5</accession>
<sequence length="408" mass="44641">MPHLPELLAPAGDREQLDAALRYGADAVYLGGPALNLRAGTRGFSGDALISAVRDAHARNAAVYYCLNVLPREEHLPAIIDELERLPDAGVDALIVADPGVVLLARRHCPSLPLHLSTQANTANSAAVAFWRDMGVTRVNLARELDMRTMRRLVESSPGMEFEAFVHGAQCLALSGRCLLSAWLNNRSANLGACTHPCRFEYKGVALAVEEKTRPGEVAWEVVEDGPFHSSFWAPQDLCLVRYAHWFARVGMAALKVEGRMKSGGYVAQVVDVYRTAIDDVARRTSRGDDYIFELLNCASRPLTTGFFLGDGRRCHRGLPHDAVRHPLVARVEEPAGDGAWHVSVRSPWKATSIAEVLLPGMRRPELLPGTYRLENHRGETVDRLHPGMAGVLHCASADIGPGIYIRA</sequence>
<comment type="similarity">
    <text evidence="3">Belongs to the peptidase U32 family.</text>
</comment>
<dbReference type="GO" id="GO:0008233">
    <property type="term" value="F:peptidase activity"/>
    <property type="evidence" value="ECO:0007669"/>
    <property type="project" value="UniProtKB-KW"/>
</dbReference>
<dbReference type="Proteomes" id="UP000009173">
    <property type="component" value="Chromosome"/>
</dbReference>
<dbReference type="KEGG" id="dvl:Dvul_2306"/>
<evidence type="ECO:0000256" key="2">
    <source>
        <dbReference type="ARBA" id="ARBA00022801"/>
    </source>
</evidence>
<gene>
    <name evidence="4" type="ordered locus">Dvul_2306</name>
</gene>
<name>A0A0H3AAF5_NITV4</name>
<evidence type="ECO:0000313" key="5">
    <source>
        <dbReference type="Proteomes" id="UP000009173"/>
    </source>
</evidence>
<protein>
    <submittedName>
        <fullName evidence="4">Peptidase U32</fullName>
    </submittedName>
</protein>
<evidence type="ECO:0000256" key="1">
    <source>
        <dbReference type="ARBA" id="ARBA00022670"/>
    </source>
</evidence>
<dbReference type="PANTHER" id="PTHR30217">
    <property type="entry name" value="PEPTIDASE U32 FAMILY"/>
    <property type="match status" value="1"/>
</dbReference>
<dbReference type="RefSeq" id="WP_011792779.1">
    <property type="nucleotide sequence ID" value="NC_008751.1"/>
</dbReference>
<reference evidence="5" key="1">
    <citation type="journal article" date="2009" name="Environ. Microbiol.">
        <title>Contribution of mobile genetic elements to Desulfovibrio vulgaris genome plasticity.</title>
        <authorList>
            <person name="Walker C.B."/>
            <person name="Stolyar S."/>
            <person name="Chivian D."/>
            <person name="Pinel N."/>
            <person name="Gabster J.A."/>
            <person name="Dehal P.S."/>
            <person name="He Z."/>
            <person name="Yang Z.K."/>
            <person name="Yen H.C."/>
            <person name="Zhou J."/>
            <person name="Wall J.D."/>
            <person name="Hazen T.C."/>
            <person name="Arkin A.P."/>
            <person name="Stahl D.A."/>
        </authorList>
    </citation>
    <scope>NUCLEOTIDE SEQUENCE [LARGE SCALE GENOMIC DNA]</scope>
    <source>
        <strain evidence="5">DP4</strain>
    </source>
</reference>
<evidence type="ECO:0000313" key="4">
    <source>
        <dbReference type="EMBL" id="ABM29322.1"/>
    </source>
</evidence>
<dbReference type="AlphaFoldDB" id="A0A0H3AAF5"/>
<evidence type="ECO:0000256" key="3">
    <source>
        <dbReference type="ARBA" id="ARBA00038374"/>
    </source>
</evidence>
<organism evidence="4 5">
    <name type="scientific">Nitratidesulfovibrio vulgaris (strain DP4)</name>
    <name type="common">Desulfovibrio vulgaris</name>
    <dbReference type="NCBI Taxonomy" id="391774"/>
    <lineage>
        <taxon>Bacteria</taxon>
        <taxon>Pseudomonadati</taxon>
        <taxon>Thermodesulfobacteriota</taxon>
        <taxon>Desulfovibrionia</taxon>
        <taxon>Desulfovibrionales</taxon>
        <taxon>Desulfovibrionaceae</taxon>
        <taxon>Nitratidesulfovibrio</taxon>
    </lineage>
</organism>
<keyword evidence="1" id="KW-0645">Protease</keyword>
<proteinExistence type="inferred from homology"/>
<dbReference type="InterPro" id="IPR001539">
    <property type="entry name" value="Peptidase_U32"/>
</dbReference>
<dbReference type="GO" id="GO:0006508">
    <property type="term" value="P:proteolysis"/>
    <property type="evidence" value="ECO:0007669"/>
    <property type="project" value="UniProtKB-KW"/>
</dbReference>
<dbReference type="InterPro" id="IPR051454">
    <property type="entry name" value="RNA/ubiquinone_mod_enzymes"/>
</dbReference>
<dbReference type="PANTHER" id="PTHR30217:SF6">
    <property type="entry name" value="TRNA HYDROXYLATION PROTEIN P"/>
    <property type="match status" value="1"/>
</dbReference>